<proteinExistence type="predicted"/>
<evidence type="ECO:0000313" key="2">
    <source>
        <dbReference type="Proteomes" id="UP000050471"/>
    </source>
</evidence>
<dbReference type="Proteomes" id="UP000050471">
    <property type="component" value="Unassembled WGS sequence"/>
</dbReference>
<organism evidence="1 2">
    <name type="scientific">Aliiroseovarius crassostreae</name>
    <dbReference type="NCBI Taxonomy" id="154981"/>
    <lineage>
        <taxon>Bacteria</taxon>
        <taxon>Pseudomonadati</taxon>
        <taxon>Pseudomonadota</taxon>
        <taxon>Alphaproteobacteria</taxon>
        <taxon>Rhodobacterales</taxon>
        <taxon>Paracoccaceae</taxon>
        <taxon>Aliiroseovarius</taxon>
    </lineage>
</organism>
<sequence length="211" mass="24090">MALTKEHHINLLKLAEQQFRLACTVRVHATLETLPLDAPVSQSFGRHTSTWEEFGLRQDQVEYAAPTLEFVSTFVMSSAMRQAFAEHVPNARNHENSEIAAAYQIARLTRNAFSHHMLVPTWSIDGDCRDRTFEVRDVISLDTSDLDGEPMRWEQYGGHLAIWRLCQWVRFNVLDDAPPVDRKLPIRPTIEVIKQGNVLARKIGDLPTSDD</sequence>
<evidence type="ECO:0000313" key="1">
    <source>
        <dbReference type="EMBL" id="KPN63314.1"/>
    </source>
</evidence>
<dbReference type="RefSeq" id="WP_055189545.1">
    <property type="nucleotide sequence ID" value="NZ_FPBS01000002.1"/>
</dbReference>
<name>A0A0P7IH99_9RHOB</name>
<dbReference type="EMBL" id="LKBA01000006">
    <property type="protein sequence ID" value="KPN63314.1"/>
    <property type="molecule type" value="Genomic_DNA"/>
</dbReference>
<reference evidence="1 2" key="1">
    <citation type="submission" date="2015-09" db="EMBL/GenBank/DDBJ databases">
        <title>Draft genome sequence of Aliiroseovarius crassostreae CV919-312TSm, the causative agent of Roseovarius Oyster Disease (formerly Juvenile Oyster Disease).</title>
        <authorList>
            <person name="Kessner L."/>
            <person name="Spinard E."/>
            <person name="Nelson D."/>
        </authorList>
    </citation>
    <scope>NUCLEOTIDE SEQUENCE [LARGE SCALE GENOMIC DNA]</scope>
    <source>
        <strain evidence="1 2">CV919-312</strain>
    </source>
</reference>
<accession>A0A0P7IH99</accession>
<protein>
    <submittedName>
        <fullName evidence="1">Uncharacterized protein</fullName>
    </submittedName>
</protein>
<keyword evidence="2" id="KW-1185">Reference proteome</keyword>
<comment type="caution">
    <text evidence="1">The sequence shown here is derived from an EMBL/GenBank/DDBJ whole genome shotgun (WGS) entry which is preliminary data.</text>
</comment>
<dbReference type="OrthoDB" id="9885858at2"/>
<dbReference type="AlphaFoldDB" id="A0A0P7IH99"/>
<gene>
    <name evidence="1" type="ORF">AKJ29_11570</name>
</gene>